<dbReference type="Pfam" id="PF00487">
    <property type="entry name" value="FA_desaturase"/>
    <property type="match status" value="1"/>
</dbReference>
<dbReference type="PANTHER" id="PTHR19353:SF88">
    <property type="entry name" value="DELTA(5) FATTY ACID DESATURASE FAT-4"/>
    <property type="match status" value="1"/>
</dbReference>
<dbReference type="EMBL" id="JASJQH010000004">
    <property type="protein sequence ID" value="KAK9768827.1"/>
    <property type="molecule type" value="Genomic_DNA"/>
</dbReference>
<dbReference type="SUPFAM" id="SSF55856">
    <property type="entry name" value="Cytochrome b5-like heme/steroid binding domain"/>
    <property type="match status" value="1"/>
</dbReference>
<dbReference type="Proteomes" id="UP001479436">
    <property type="component" value="Unassembled WGS sequence"/>
</dbReference>
<sequence length="448" mass="51272">MTTGTQTFTRAEVKESGNDGPLYTIIDNKVYDISEFIPDHPGGAVILTHVGKDGTDAFHSFHPDSSQETLSNYYVGDLAQEDCIVPKEDDFIREIRELKRHFEKLGYFESDKTYYFFKLTSTLTLWAFSMYLLIGYGDHLIAQMLSALIMAVFWQQCGWLAHDVLHHQVFQNRSFNDMIGDLVGGVCLGFSPAWWKNKHNTHHAAPNVYEVDPDIDTLPFLAWSDHALEFFASVPDEELAATVGKFMIRNQALLIFPIMTFAKLAWSIRSILFVLPNGQKKLPRKARVPVGILEQVSIGLHWTWYFGVLFLLVKTPIRIALYLALSQGGCGLLLALVFVLNHNGMPVLTREEGEKMDFYSMQIITGRDVRPSWLVTWFTGGLNYQIEHHLFPALPRHSFHKVQPQVQKICEKYSIHYHCTSFEDGVWEVINRLDQVAKVARRITNKQD</sequence>
<evidence type="ECO:0000256" key="10">
    <source>
        <dbReference type="ARBA" id="ARBA00023136"/>
    </source>
</evidence>
<evidence type="ECO:0000256" key="1">
    <source>
        <dbReference type="ARBA" id="ARBA00004141"/>
    </source>
</evidence>
<organism evidence="13 14">
    <name type="scientific">Basidiobolus ranarum</name>
    <dbReference type="NCBI Taxonomy" id="34480"/>
    <lineage>
        <taxon>Eukaryota</taxon>
        <taxon>Fungi</taxon>
        <taxon>Fungi incertae sedis</taxon>
        <taxon>Zoopagomycota</taxon>
        <taxon>Entomophthoromycotina</taxon>
        <taxon>Basidiobolomycetes</taxon>
        <taxon>Basidiobolales</taxon>
        <taxon>Basidiobolaceae</taxon>
        <taxon>Basidiobolus</taxon>
    </lineage>
</organism>
<dbReference type="InterPro" id="IPR012171">
    <property type="entry name" value="Fatty_acid_desaturase"/>
</dbReference>
<reference evidence="13 14" key="1">
    <citation type="submission" date="2023-04" db="EMBL/GenBank/DDBJ databases">
        <title>Genome of Basidiobolus ranarum AG-B5.</title>
        <authorList>
            <person name="Stajich J.E."/>
            <person name="Carter-House D."/>
            <person name="Gryganskyi A."/>
        </authorList>
    </citation>
    <scope>NUCLEOTIDE SEQUENCE [LARGE SCALE GENOMIC DNA]</scope>
    <source>
        <strain evidence="13 14">AG-B5</strain>
    </source>
</reference>
<dbReference type="PROSITE" id="PS00191">
    <property type="entry name" value="CYTOCHROME_B5_1"/>
    <property type="match status" value="1"/>
</dbReference>
<evidence type="ECO:0000256" key="3">
    <source>
        <dbReference type="ARBA" id="ARBA00022617"/>
    </source>
</evidence>
<dbReference type="InterPro" id="IPR018506">
    <property type="entry name" value="Cyt_B5_heme-BS"/>
</dbReference>
<keyword evidence="14" id="KW-1185">Reference proteome</keyword>
<dbReference type="InterPro" id="IPR036400">
    <property type="entry name" value="Cyt_B5-like_heme/steroid_sf"/>
</dbReference>
<dbReference type="PANTHER" id="PTHR19353">
    <property type="entry name" value="FATTY ACID DESATURASE 2"/>
    <property type="match status" value="1"/>
</dbReference>
<keyword evidence="7" id="KW-0560">Oxidoreductase</keyword>
<dbReference type="PROSITE" id="PS50255">
    <property type="entry name" value="CYTOCHROME_B5_2"/>
    <property type="match status" value="1"/>
</dbReference>
<keyword evidence="8" id="KW-0408">Iron</keyword>
<feature type="transmembrane region" description="Helical" evidence="11">
    <location>
        <begin position="319"/>
        <end position="340"/>
    </location>
</feature>
<evidence type="ECO:0000256" key="5">
    <source>
        <dbReference type="ARBA" id="ARBA00022723"/>
    </source>
</evidence>
<evidence type="ECO:0000256" key="4">
    <source>
        <dbReference type="ARBA" id="ARBA00022692"/>
    </source>
</evidence>
<keyword evidence="5" id="KW-0479">Metal-binding</keyword>
<keyword evidence="6 11" id="KW-1133">Transmembrane helix</keyword>
<keyword evidence="4 11" id="KW-0812">Transmembrane</keyword>
<feature type="transmembrane region" description="Helical" evidence="11">
    <location>
        <begin position="296"/>
        <end position="313"/>
    </location>
</feature>
<feature type="transmembrane region" description="Helical" evidence="11">
    <location>
        <begin position="140"/>
        <end position="162"/>
    </location>
</feature>
<feature type="transmembrane region" description="Helical" evidence="11">
    <location>
        <begin position="252"/>
        <end position="275"/>
    </location>
</feature>
<keyword evidence="10 11" id="KW-0472">Membrane</keyword>
<dbReference type="Gene3D" id="3.10.120.10">
    <property type="entry name" value="Cytochrome b5-like heme/steroid binding domain"/>
    <property type="match status" value="1"/>
</dbReference>
<comment type="similarity">
    <text evidence="2">Belongs to the fatty acid desaturase type 1 family.</text>
</comment>
<dbReference type="PIRSF" id="PIRSF015921">
    <property type="entry name" value="FA_sphinglp_des"/>
    <property type="match status" value="1"/>
</dbReference>
<evidence type="ECO:0000313" key="13">
    <source>
        <dbReference type="EMBL" id="KAK9768827.1"/>
    </source>
</evidence>
<evidence type="ECO:0000256" key="6">
    <source>
        <dbReference type="ARBA" id="ARBA00022989"/>
    </source>
</evidence>
<keyword evidence="9" id="KW-0443">Lipid metabolism</keyword>
<feature type="domain" description="Cytochrome b5 heme-binding" evidence="12">
    <location>
        <begin position="5"/>
        <end position="79"/>
    </location>
</feature>
<name>A0ABR2X4W5_9FUNG</name>
<gene>
    <name evidence="13" type="ORF">K7432_000259</name>
</gene>
<protein>
    <recommendedName>
        <fullName evidence="12">Cytochrome b5 heme-binding domain-containing protein</fullName>
    </recommendedName>
</protein>
<dbReference type="CDD" id="cd03506">
    <property type="entry name" value="Delta6-FADS-like"/>
    <property type="match status" value="1"/>
</dbReference>
<evidence type="ECO:0000256" key="11">
    <source>
        <dbReference type="SAM" id="Phobius"/>
    </source>
</evidence>
<evidence type="ECO:0000256" key="9">
    <source>
        <dbReference type="ARBA" id="ARBA00023098"/>
    </source>
</evidence>
<proteinExistence type="inferred from homology"/>
<evidence type="ECO:0000313" key="14">
    <source>
        <dbReference type="Proteomes" id="UP001479436"/>
    </source>
</evidence>
<evidence type="ECO:0000256" key="7">
    <source>
        <dbReference type="ARBA" id="ARBA00023002"/>
    </source>
</evidence>
<evidence type="ECO:0000256" key="8">
    <source>
        <dbReference type="ARBA" id="ARBA00023004"/>
    </source>
</evidence>
<dbReference type="SMART" id="SM01117">
    <property type="entry name" value="Cyt-b5"/>
    <property type="match status" value="1"/>
</dbReference>
<dbReference type="Pfam" id="PF00173">
    <property type="entry name" value="Cyt-b5"/>
    <property type="match status" value="1"/>
</dbReference>
<feature type="transmembrane region" description="Helical" evidence="11">
    <location>
        <begin position="114"/>
        <end position="134"/>
    </location>
</feature>
<dbReference type="InterPro" id="IPR005804">
    <property type="entry name" value="FA_desaturase_dom"/>
</dbReference>
<dbReference type="InterPro" id="IPR001199">
    <property type="entry name" value="Cyt_B5-like_heme/steroid-bd"/>
</dbReference>
<keyword evidence="3" id="KW-0349">Heme</keyword>
<accession>A0ABR2X4W5</accession>
<comment type="subcellular location">
    <subcellularLocation>
        <location evidence="1">Membrane</location>
        <topology evidence="1">Multi-pass membrane protein</topology>
    </subcellularLocation>
</comment>
<evidence type="ECO:0000256" key="2">
    <source>
        <dbReference type="ARBA" id="ARBA00009295"/>
    </source>
</evidence>
<evidence type="ECO:0000259" key="12">
    <source>
        <dbReference type="PROSITE" id="PS50255"/>
    </source>
</evidence>
<comment type="caution">
    <text evidence="13">The sequence shown here is derived from an EMBL/GenBank/DDBJ whole genome shotgun (WGS) entry which is preliminary data.</text>
</comment>